<dbReference type="Proteomes" id="UP001056610">
    <property type="component" value="Chromosome"/>
</dbReference>
<sequence length="81" mass="8790">MGIRRSAAREANATVSPVEPVKKYKEAAGSVLGQDDLAREGRAQQDKAEAQRDAAKREAEADAARGSAEVAERKEESHQRK</sequence>
<dbReference type="EMBL" id="CP097320">
    <property type="protein sequence ID" value="UQX10289.1"/>
    <property type="molecule type" value="Genomic_DNA"/>
</dbReference>
<name>A0ABY4QHE9_9MYCO</name>
<proteinExistence type="predicted"/>
<protein>
    <submittedName>
        <fullName evidence="2">CsbD family protein</fullName>
    </submittedName>
</protein>
<gene>
    <name evidence="2" type="ORF">M5I08_19410</name>
</gene>
<accession>A0ABY4QHE9</accession>
<reference evidence="2" key="1">
    <citation type="submission" date="2022-05" db="EMBL/GenBank/DDBJ databases">
        <title>A methanotrophic Mycobacterium dominates a cave microbial ecosystem.</title>
        <authorList>
            <person name="Van Spanning R.J.M."/>
            <person name="Guan Q."/>
            <person name="Melkonian C."/>
            <person name="Gallant J."/>
            <person name="Polerecky L."/>
            <person name="Flot J.-F."/>
            <person name="Brandt B.W."/>
            <person name="Braster M."/>
            <person name="Iturbe Espinoza P."/>
            <person name="Aerts J."/>
            <person name="Meima-Franke M."/>
            <person name="Piersma S.R."/>
            <person name="Bunduc C."/>
            <person name="Ummels R."/>
            <person name="Pain A."/>
            <person name="Fleming E.J."/>
            <person name="van der Wel N."/>
            <person name="Gherman V.D."/>
            <person name="Sarbu S.M."/>
            <person name="Bodelier P.L.E."/>
            <person name="Bitter W."/>
        </authorList>
    </citation>
    <scope>NUCLEOTIDE SEQUENCE</scope>
    <source>
        <strain evidence="2">Sulfur Cave</strain>
    </source>
</reference>
<evidence type="ECO:0000313" key="3">
    <source>
        <dbReference type="Proteomes" id="UP001056610"/>
    </source>
</evidence>
<feature type="region of interest" description="Disordered" evidence="1">
    <location>
        <begin position="1"/>
        <end position="81"/>
    </location>
</feature>
<evidence type="ECO:0000256" key="1">
    <source>
        <dbReference type="SAM" id="MobiDB-lite"/>
    </source>
</evidence>
<feature type="compositionally biased region" description="Basic and acidic residues" evidence="1">
    <location>
        <begin position="70"/>
        <end position="81"/>
    </location>
</feature>
<feature type="compositionally biased region" description="Basic and acidic residues" evidence="1">
    <location>
        <begin position="36"/>
        <end position="63"/>
    </location>
</feature>
<dbReference type="RefSeq" id="WP_219065551.1">
    <property type="nucleotide sequence ID" value="NZ_CAJUXY010000001.1"/>
</dbReference>
<keyword evidence="3" id="KW-1185">Reference proteome</keyword>
<evidence type="ECO:0000313" key="2">
    <source>
        <dbReference type="EMBL" id="UQX10289.1"/>
    </source>
</evidence>
<organism evidence="2 3">
    <name type="scientific">Candidatus Mycobacterium methanotrophicum</name>
    <dbReference type="NCBI Taxonomy" id="2943498"/>
    <lineage>
        <taxon>Bacteria</taxon>
        <taxon>Bacillati</taxon>
        <taxon>Actinomycetota</taxon>
        <taxon>Actinomycetes</taxon>
        <taxon>Mycobacteriales</taxon>
        <taxon>Mycobacteriaceae</taxon>
        <taxon>Mycobacterium</taxon>
    </lineage>
</organism>